<feature type="compositionally biased region" description="Basic and acidic residues" evidence="1">
    <location>
        <begin position="108"/>
        <end position="120"/>
    </location>
</feature>
<dbReference type="PANTHER" id="PTHR34684:SF1">
    <property type="entry name" value="OS08G0192200 PROTEIN"/>
    <property type="match status" value="1"/>
</dbReference>
<dbReference type="AlphaFoldDB" id="A0A811N490"/>
<evidence type="ECO:0000313" key="3">
    <source>
        <dbReference type="Proteomes" id="UP000604825"/>
    </source>
</evidence>
<accession>A0A811N490</accession>
<reference evidence="2" key="1">
    <citation type="submission" date="2020-10" db="EMBL/GenBank/DDBJ databases">
        <authorList>
            <person name="Han B."/>
            <person name="Lu T."/>
            <person name="Zhao Q."/>
            <person name="Huang X."/>
            <person name="Zhao Y."/>
        </authorList>
    </citation>
    <scope>NUCLEOTIDE SEQUENCE</scope>
</reference>
<keyword evidence="3" id="KW-1185">Reference proteome</keyword>
<comment type="caution">
    <text evidence="2">The sequence shown here is derived from an EMBL/GenBank/DDBJ whole genome shotgun (WGS) entry which is preliminary data.</text>
</comment>
<proteinExistence type="predicted"/>
<feature type="region of interest" description="Disordered" evidence="1">
    <location>
        <begin position="91"/>
        <end position="191"/>
    </location>
</feature>
<feature type="compositionally biased region" description="Basic and acidic residues" evidence="1">
    <location>
        <begin position="131"/>
        <end position="142"/>
    </location>
</feature>
<feature type="compositionally biased region" description="Basic residues" evidence="1">
    <location>
        <begin position="154"/>
        <end position="191"/>
    </location>
</feature>
<evidence type="ECO:0000256" key="1">
    <source>
        <dbReference type="SAM" id="MobiDB-lite"/>
    </source>
</evidence>
<evidence type="ECO:0000313" key="2">
    <source>
        <dbReference type="EMBL" id="CAD6220621.1"/>
    </source>
</evidence>
<name>A0A811N490_9POAL</name>
<dbReference type="OrthoDB" id="552995at2759"/>
<dbReference type="Proteomes" id="UP000604825">
    <property type="component" value="Unassembled WGS sequence"/>
</dbReference>
<gene>
    <name evidence="2" type="ORF">NCGR_LOCUS14075</name>
</gene>
<dbReference type="PANTHER" id="PTHR34684">
    <property type="entry name" value="OS08G0192200 PROTEIN"/>
    <property type="match status" value="1"/>
</dbReference>
<protein>
    <submittedName>
        <fullName evidence="2">Uncharacterized protein</fullName>
    </submittedName>
</protein>
<sequence length="191" mass="22181">MDLETESLLASLLLEEARRLQLEANREGVHAYLRKPNVRHRPNSRFLTATVRGVQKDLEDGLRDDEIERFLHSRAKRGRGAVGSWMDEPGPYLDSLSRHQDNGPSPDIRVEGKWERRVQGPEKPSFLGCKSLDDLWHKDTLDGRPSSSEPQSKKEKKSKSEKKDKIKKKKEKDKKKSKHRLHHHHRSSRSE</sequence>
<organism evidence="2 3">
    <name type="scientific">Miscanthus lutarioriparius</name>
    <dbReference type="NCBI Taxonomy" id="422564"/>
    <lineage>
        <taxon>Eukaryota</taxon>
        <taxon>Viridiplantae</taxon>
        <taxon>Streptophyta</taxon>
        <taxon>Embryophyta</taxon>
        <taxon>Tracheophyta</taxon>
        <taxon>Spermatophyta</taxon>
        <taxon>Magnoliopsida</taxon>
        <taxon>Liliopsida</taxon>
        <taxon>Poales</taxon>
        <taxon>Poaceae</taxon>
        <taxon>PACMAD clade</taxon>
        <taxon>Panicoideae</taxon>
        <taxon>Andropogonodae</taxon>
        <taxon>Andropogoneae</taxon>
        <taxon>Saccharinae</taxon>
        <taxon>Miscanthus</taxon>
    </lineage>
</organism>
<dbReference type="EMBL" id="CAJGYO010000003">
    <property type="protein sequence ID" value="CAD6220621.1"/>
    <property type="molecule type" value="Genomic_DNA"/>
</dbReference>